<keyword evidence="2" id="KW-1185">Reference proteome</keyword>
<protein>
    <submittedName>
        <fullName evidence="1">Uncharacterized protein</fullName>
    </submittedName>
</protein>
<name>A0A232EGY6_9HYME</name>
<accession>A0A232EGY6</accession>
<evidence type="ECO:0000313" key="1">
    <source>
        <dbReference type="EMBL" id="OXU17619.1"/>
    </source>
</evidence>
<reference evidence="1 2" key="1">
    <citation type="journal article" date="2017" name="Curr. Biol.">
        <title>The Evolution of Venom by Co-option of Single-Copy Genes.</title>
        <authorList>
            <person name="Martinson E.O."/>
            <person name="Mrinalini"/>
            <person name="Kelkar Y.D."/>
            <person name="Chang C.H."/>
            <person name="Werren J.H."/>
        </authorList>
    </citation>
    <scope>NUCLEOTIDE SEQUENCE [LARGE SCALE GENOMIC DNA]</scope>
    <source>
        <strain evidence="1 2">Alberta</strain>
        <tissue evidence="1">Whole body</tissue>
    </source>
</reference>
<proteinExistence type="predicted"/>
<comment type="caution">
    <text evidence="1">The sequence shown here is derived from an EMBL/GenBank/DDBJ whole genome shotgun (WGS) entry which is preliminary data.</text>
</comment>
<organism evidence="1 2">
    <name type="scientific">Trichomalopsis sarcophagae</name>
    <dbReference type="NCBI Taxonomy" id="543379"/>
    <lineage>
        <taxon>Eukaryota</taxon>
        <taxon>Metazoa</taxon>
        <taxon>Ecdysozoa</taxon>
        <taxon>Arthropoda</taxon>
        <taxon>Hexapoda</taxon>
        <taxon>Insecta</taxon>
        <taxon>Pterygota</taxon>
        <taxon>Neoptera</taxon>
        <taxon>Endopterygota</taxon>
        <taxon>Hymenoptera</taxon>
        <taxon>Apocrita</taxon>
        <taxon>Proctotrupomorpha</taxon>
        <taxon>Chalcidoidea</taxon>
        <taxon>Pteromalidae</taxon>
        <taxon>Pteromalinae</taxon>
        <taxon>Trichomalopsis</taxon>
    </lineage>
</organism>
<dbReference type="EMBL" id="NNAY01004642">
    <property type="protein sequence ID" value="OXU17619.1"/>
    <property type="molecule type" value="Genomic_DNA"/>
</dbReference>
<evidence type="ECO:0000313" key="2">
    <source>
        <dbReference type="Proteomes" id="UP000215335"/>
    </source>
</evidence>
<sequence length="39" mass="4684">MDCLIFLPWCVYYFSSHQHRKYIFLSRRPGGNVVHSVQV</sequence>
<dbReference type="AlphaFoldDB" id="A0A232EGY6"/>
<dbReference type="Proteomes" id="UP000215335">
    <property type="component" value="Unassembled WGS sequence"/>
</dbReference>
<gene>
    <name evidence="1" type="ORF">TSAR_013738</name>
</gene>